<protein>
    <submittedName>
        <fullName evidence="1">Uncharacterized protein</fullName>
    </submittedName>
</protein>
<comment type="caution">
    <text evidence="1">The sequence shown here is derived from an EMBL/GenBank/DDBJ whole genome shotgun (WGS) entry which is preliminary data.</text>
</comment>
<dbReference type="GeneID" id="26842937"/>
<sequence length="571" mass="66356">MSICSGCGKVKKTASQFRTCKKCRRKNKKQPYLVNIEPKLPFLQIETNETRKVHKNCSHLSPLIPYDEVGDNILPQLENMPQENNGIEAAGSLEISIQPNSEMMNLPNPSTELNQAALESTITETRLSPGTEYTENSDYPNDLNNDVSYPITSSFSKLFQESERIEENIPQQPLHDRDLACGLQRSNIDAYDPRNPLGLTAEEEKRTVDNLLKNLGMRKDNWANILLKDGEMVGIFSERFIKLFKNQKSIIPYHHMKQYIFRNINTRNYFGQTLPKPLENAIIYSIVRCPLCGRCSRGYIKKVHKFGNGESEKYCYFRGSKERYKAHYLYPGYVLLILSNVFKEIPRPIALLLDKPHMTRTLVENSSFGNKYLNDMKFQENIIDIYLKDFEHLLYSPKHSTDNMDIARNYLIDRMQQISEECKSNPYVGIVLHKKYRKVERATVVIYSNIFFKVIYTAFMLQKLKYFQEDSLSKDVEEIGSIDNTMEYISENIIFKKINSSNFEFRKNCFITALLLNHIEPVDFGIKDQNGIQHIFDAVQHCMKLELIHRCSLHNKNLELMFQTYFTAHAG</sequence>
<name>A0A0V1PPZ4_9ASCO</name>
<dbReference type="Proteomes" id="UP000054251">
    <property type="component" value="Unassembled WGS sequence"/>
</dbReference>
<gene>
    <name evidence="1" type="ORF">AC631_05928</name>
</gene>
<dbReference type="EMBL" id="LMYN01000348">
    <property type="protein sequence ID" value="KRZ98312.1"/>
    <property type="molecule type" value="Genomic_DNA"/>
</dbReference>
<keyword evidence="2" id="KW-1185">Reference proteome</keyword>
<dbReference type="AlphaFoldDB" id="A0A0V1PPZ4"/>
<proteinExistence type="predicted"/>
<dbReference type="RefSeq" id="XP_015464415.1">
    <property type="nucleotide sequence ID" value="XM_015614757.1"/>
</dbReference>
<evidence type="ECO:0000313" key="2">
    <source>
        <dbReference type="Proteomes" id="UP000054251"/>
    </source>
</evidence>
<organism evidence="1 2">
    <name type="scientific">Debaryomyces fabryi</name>
    <dbReference type="NCBI Taxonomy" id="58627"/>
    <lineage>
        <taxon>Eukaryota</taxon>
        <taxon>Fungi</taxon>
        <taxon>Dikarya</taxon>
        <taxon>Ascomycota</taxon>
        <taxon>Saccharomycotina</taxon>
        <taxon>Pichiomycetes</taxon>
        <taxon>Debaryomycetaceae</taxon>
        <taxon>Debaryomyces</taxon>
    </lineage>
</organism>
<accession>A0A0V1PPZ4</accession>
<reference evidence="1 2" key="1">
    <citation type="submission" date="2015-11" db="EMBL/GenBank/DDBJ databases">
        <title>The genome of Debaryomyces fabryi.</title>
        <authorList>
            <person name="Tafer H."/>
            <person name="Lopandic K."/>
        </authorList>
    </citation>
    <scope>NUCLEOTIDE SEQUENCE [LARGE SCALE GENOMIC DNA]</scope>
    <source>
        <strain evidence="1 2">CBS 789</strain>
    </source>
</reference>
<feature type="non-terminal residue" evidence="1">
    <location>
        <position position="571"/>
    </location>
</feature>
<evidence type="ECO:0000313" key="1">
    <source>
        <dbReference type="EMBL" id="KRZ98312.1"/>
    </source>
</evidence>